<feature type="region of interest" description="Disordered" evidence="1">
    <location>
        <begin position="246"/>
        <end position="277"/>
    </location>
</feature>
<evidence type="ECO:0000256" key="1">
    <source>
        <dbReference type="SAM" id="MobiDB-lite"/>
    </source>
</evidence>
<dbReference type="CDD" id="cd20071">
    <property type="entry name" value="SET_SMYD"/>
    <property type="match status" value="1"/>
</dbReference>
<feature type="domain" description="SET" evidence="2">
    <location>
        <begin position="21"/>
        <end position="214"/>
    </location>
</feature>
<name>A0ABN9TJJ2_9DINO</name>
<dbReference type="SUPFAM" id="SSF82199">
    <property type="entry name" value="SET domain"/>
    <property type="match status" value="1"/>
</dbReference>
<reference evidence="3" key="1">
    <citation type="submission" date="2023-10" db="EMBL/GenBank/DDBJ databases">
        <authorList>
            <person name="Chen Y."/>
            <person name="Shah S."/>
            <person name="Dougan E. K."/>
            <person name="Thang M."/>
            <person name="Chan C."/>
        </authorList>
    </citation>
    <scope>NUCLEOTIDE SEQUENCE [LARGE SCALE GENOMIC DNA]</scope>
</reference>
<proteinExistence type="predicted"/>
<dbReference type="InterPro" id="IPR046341">
    <property type="entry name" value="SET_dom_sf"/>
</dbReference>
<dbReference type="InterPro" id="IPR001214">
    <property type="entry name" value="SET_dom"/>
</dbReference>
<dbReference type="InterPro" id="IPR050869">
    <property type="entry name" value="H3K4_H4K5_MeTrfase"/>
</dbReference>
<keyword evidence="4" id="KW-1185">Reference proteome</keyword>
<protein>
    <recommendedName>
        <fullName evidence="2">SET domain-containing protein</fullName>
    </recommendedName>
</protein>
<dbReference type="Pfam" id="PF00856">
    <property type="entry name" value="SET"/>
    <property type="match status" value="1"/>
</dbReference>
<evidence type="ECO:0000313" key="4">
    <source>
        <dbReference type="Proteomes" id="UP001189429"/>
    </source>
</evidence>
<dbReference type="Proteomes" id="UP001189429">
    <property type="component" value="Unassembled WGS sequence"/>
</dbReference>
<sequence length="277" mass="30458">MLEGLSARGIAACEKHFGGKILCELSETKGRIMVAQQDFPQGEILFSEPPLHIAQEDEDNEAFCALRDLYNGDQDSFDYEPLWYWAALVSLTEEQLKKGPRIGTLPSVTATQQRQLLCLYHEPVTEASDPVKRILKKIGLKVSAVLVEELLQAWILNCFEHSEDPQGYSAYFASSFASHSCRPNAIWREGEDALHILRAREEIAKGDEITISYLEEHVLLQSAESRIKSLQDTKLFVGSAAASAVLPRRTHPRTTSGPTGAGDSTAGVVESAPSSTA</sequence>
<dbReference type="Gene3D" id="2.170.270.10">
    <property type="entry name" value="SET domain"/>
    <property type="match status" value="1"/>
</dbReference>
<dbReference type="PROSITE" id="PS50280">
    <property type="entry name" value="SET"/>
    <property type="match status" value="1"/>
</dbReference>
<dbReference type="EMBL" id="CAUYUJ010014797">
    <property type="protein sequence ID" value="CAK0846123.1"/>
    <property type="molecule type" value="Genomic_DNA"/>
</dbReference>
<organism evidence="3 4">
    <name type="scientific">Prorocentrum cordatum</name>
    <dbReference type="NCBI Taxonomy" id="2364126"/>
    <lineage>
        <taxon>Eukaryota</taxon>
        <taxon>Sar</taxon>
        <taxon>Alveolata</taxon>
        <taxon>Dinophyceae</taxon>
        <taxon>Prorocentrales</taxon>
        <taxon>Prorocentraceae</taxon>
        <taxon>Prorocentrum</taxon>
    </lineage>
</organism>
<comment type="caution">
    <text evidence="3">The sequence shown here is derived from an EMBL/GenBank/DDBJ whole genome shotgun (WGS) entry which is preliminary data.</text>
</comment>
<dbReference type="PANTHER" id="PTHR12197">
    <property type="entry name" value="HISTONE-LYSINE N-METHYLTRANSFERASE SMYD"/>
    <property type="match status" value="1"/>
</dbReference>
<gene>
    <name evidence="3" type="ORF">PCOR1329_LOCUS39722</name>
</gene>
<evidence type="ECO:0000259" key="2">
    <source>
        <dbReference type="PROSITE" id="PS50280"/>
    </source>
</evidence>
<accession>A0ABN9TJJ2</accession>
<evidence type="ECO:0000313" key="3">
    <source>
        <dbReference type="EMBL" id="CAK0846123.1"/>
    </source>
</evidence>